<organism evidence="6 7">
    <name type="scientific">Halotalea alkalilenta</name>
    <dbReference type="NCBI Taxonomy" id="376489"/>
    <lineage>
        <taxon>Bacteria</taxon>
        <taxon>Pseudomonadati</taxon>
        <taxon>Pseudomonadota</taxon>
        <taxon>Gammaproteobacteria</taxon>
        <taxon>Oceanospirillales</taxon>
        <taxon>Halomonadaceae</taxon>
        <taxon>Halotalea</taxon>
    </lineage>
</organism>
<keyword evidence="7" id="KW-1185">Reference proteome</keyword>
<gene>
    <name evidence="6" type="ORF">A5892_08995</name>
</gene>
<keyword evidence="3" id="KW-0238">DNA-binding</keyword>
<evidence type="ECO:0000313" key="7">
    <source>
        <dbReference type="Proteomes" id="UP000077875"/>
    </source>
</evidence>
<dbReference type="Pfam" id="PF03466">
    <property type="entry name" value="LysR_substrate"/>
    <property type="match status" value="1"/>
</dbReference>
<dbReference type="Gene3D" id="3.40.190.290">
    <property type="match status" value="1"/>
</dbReference>
<reference evidence="6 7" key="1">
    <citation type="submission" date="2016-04" db="EMBL/GenBank/DDBJ databases">
        <title>Complete Genome Sequence of Halotalea alkalilenta IHB B 13600.</title>
        <authorList>
            <person name="Swarnkar M.K."/>
            <person name="Sharma A."/>
            <person name="Kaushal K."/>
            <person name="Soni R."/>
            <person name="Rana S."/>
            <person name="Singh A.K."/>
            <person name="Gulati A."/>
        </authorList>
    </citation>
    <scope>NUCLEOTIDE SEQUENCE [LARGE SCALE GENOMIC DNA]</scope>
    <source>
        <strain evidence="6 7">IHB B 13600</strain>
    </source>
</reference>
<sequence length="300" mass="33386">MDRFDAMQVFARVVETGSFTKAAQTMHISRATATQLVQKLEARLQVKLFSRTTRKVKVTDTGAAFYQRVIRLLADLEEAENGVSQAHGLVEGRLRVDVPSPLARMILVPALPAFHQRYPGIQIDMRVSDRAVDLLDENIDCVIRGGPVSDQSLVAKRLGELQLRTYAAPAYVRHAGEPAHPKELEGPLHRVVGYLWAHKNLHFPYAMRRGAELVNIRGSYALAVDDGNAYLAAGLAGLGIVWLPDYMAREQVARGALTRLLADWRLDPMPLHAAFHPSRRRSAKLHAFIDWVSEIVSTVS</sequence>
<comment type="similarity">
    <text evidence="1">Belongs to the LysR transcriptional regulatory family.</text>
</comment>
<dbReference type="EMBL" id="CP015243">
    <property type="protein sequence ID" value="ANF57582.1"/>
    <property type="molecule type" value="Genomic_DNA"/>
</dbReference>
<evidence type="ECO:0000259" key="5">
    <source>
        <dbReference type="PROSITE" id="PS50931"/>
    </source>
</evidence>
<dbReference type="PROSITE" id="PS50931">
    <property type="entry name" value="HTH_LYSR"/>
    <property type="match status" value="1"/>
</dbReference>
<dbReference type="FunFam" id="1.10.10.10:FF:000001">
    <property type="entry name" value="LysR family transcriptional regulator"/>
    <property type="match status" value="1"/>
</dbReference>
<dbReference type="KEGG" id="haa:A5892_08995"/>
<name>A0A172YES1_9GAMM</name>
<dbReference type="RefSeq" id="WP_064122522.1">
    <property type="nucleotide sequence ID" value="NZ_CP015243.1"/>
</dbReference>
<feature type="domain" description="HTH lysR-type" evidence="5">
    <location>
        <begin position="1"/>
        <end position="59"/>
    </location>
</feature>
<dbReference type="SUPFAM" id="SSF46785">
    <property type="entry name" value="Winged helix' DNA-binding domain"/>
    <property type="match status" value="1"/>
</dbReference>
<dbReference type="InterPro" id="IPR000847">
    <property type="entry name" value="LysR_HTH_N"/>
</dbReference>
<evidence type="ECO:0000256" key="2">
    <source>
        <dbReference type="ARBA" id="ARBA00023015"/>
    </source>
</evidence>
<dbReference type="InterPro" id="IPR036388">
    <property type="entry name" value="WH-like_DNA-bd_sf"/>
</dbReference>
<keyword evidence="4" id="KW-0804">Transcription</keyword>
<dbReference type="Proteomes" id="UP000077875">
    <property type="component" value="Chromosome"/>
</dbReference>
<dbReference type="GO" id="GO:0043565">
    <property type="term" value="F:sequence-specific DNA binding"/>
    <property type="evidence" value="ECO:0007669"/>
    <property type="project" value="TreeGrafter"/>
</dbReference>
<dbReference type="AlphaFoldDB" id="A0A172YES1"/>
<dbReference type="PANTHER" id="PTHR30537">
    <property type="entry name" value="HTH-TYPE TRANSCRIPTIONAL REGULATOR"/>
    <property type="match status" value="1"/>
</dbReference>
<dbReference type="SUPFAM" id="SSF53850">
    <property type="entry name" value="Periplasmic binding protein-like II"/>
    <property type="match status" value="1"/>
</dbReference>
<dbReference type="InterPro" id="IPR005119">
    <property type="entry name" value="LysR_subst-bd"/>
</dbReference>
<dbReference type="GO" id="GO:0006351">
    <property type="term" value="P:DNA-templated transcription"/>
    <property type="evidence" value="ECO:0007669"/>
    <property type="project" value="TreeGrafter"/>
</dbReference>
<evidence type="ECO:0000256" key="3">
    <source>
        <dbReference type="ARBA" id="ARBA00023125"/>
    </source>
</evidence>
<dbReference type="InterPro" id="IPR036390">
    <property type="entry name" value="WH_DNA-bd_sf"/>
</dbReference>
<protein>
    <submittedName>
        <fullName evidence="6">LysR family transcriptional regulator</fullName>
    </submittedName>
</protein>
<dbReference type="STRING" id="376489.A5892_08995"/>
<dbReference type="InterPro" id="IPR058163">
    <property type="entry name" value="LysR-type_TF_proteobact-type"/>
</dbReference>
<evidence type="ECO:0000313" key="6">
    <source>
        <dbReference type="EMBL" id="ANF57582.1"/>
    </source>
</evidence>
<evidence type="ECO:0000256" key="1">
    <source>
        <dbReference type="ARBA" id="ARBA00009437"/>
    </source>
</evidence>
<dbReference type="PANTHER" id="PTHR30537:SF17">
    <property type="entry name" value="LYSR-FAMILY REGULATORY PROTEIN"/>
    <property type="match status" value="1"/>
</dbReference>
<dbReference type="CDD" id="cd08472">
    <property type="entry name" value="PBP2_CrgA_like_3"/>
    <property type="match status" value="1"/>
</dbReference>
<keyword evidence="2" id="KW-0805">Transcription regulation</keyword>
<evidence type="ECO:0000256" key="4">
    <source>
        <dbReference type="ARBA" id="ARBA00023163"/>
    </source>
</evidence>
<dbReference type="Pfam" id="PF00126">
    <property type="entry name" value="HTH_1"/>
    <property type="match status" value="1"/>
</dbReference>
<accession>A0A172YES1</accession>
<proteinExistence type="inferred from homology"/>
<dbReference type="Gene3D" id="1.10.10.10">
    <property type="entry name" value="Winged helix-like DNA-binding domain superfamily/Winged helix DNA-binding domain"/>
    <property type="match status" value="1"/>
</dbReference>
<dbReference type="GO" id="GO:0003700">
    <property type="term" value="F:DNA-binding transcription factor activity"/>
    <property type="evidence" value="ECO:0007669"/>
    <property type="project" value="InterPro"/>
</dbReference>